<feature type="transmembrane region" description="Helical" evidence="6">
    <location>
        <begin position="263"/>
        <end position="284"/>
    </location>
</feature>
<feature type="transmembrane region" description="Helical" evidence="6">
    <location>
        <begin position="197"/>
        <end position="220"/>
    </location>
</feature>
<feature type="transmembrane region" description="Helical" evidence="6">
    <location>
        <begin position="329"/>
        <end position="348"/>
    </location>
</feature>
<feature type="transmembrane region" description="Helical" evidence="6">
    <location>
        <begin position="104"/>
        <end position="123"/>
    </location>
</feature>
<evidence type="ECO:0000256" key="5">
    <source>
        <dbReference type="ARBA" id="ARBA00023136"/>
    </source>
</evidence>
<dbReference type="PROSITE" id="PS50850">
    <property type="entry name" value="MFS"/>
    <property type="match status" value="1"/>
</dbReference>
<evidence type="ECO:0000313" key="9">
    <source>
        <dbReference type="Proteomes" id="UP001223420"/>
    </source>
</evidence>
<feature type="transmembrane region" description="Helical" evidence="6">
    <location>
        <begin position="420"/>
        <end position="439"/>
    </location>
</feature>
<comment type="subcellular location">
    <subcellularLocation>
        <location evidence="1">Membrane</location>
        <topology evidence="1">Multi-pass membrane protein</topology>
    </subcellularLocation>
</comment>
<dbReference type="InterPro" id="IPR011701">
    <property type="entry name" value="MFS"/>
</dbReference>
<keyword evidence="5 6" id="KW-0472">Membrane</keyword>
<dbReference type="RefSeq" id="WP_230368056.1">
    <property type="nucleotide sequence ID" value="NZ_JAJALK010000020.1"/>
</dbReference>
<accession>A0AAJ1U0I5</accession>
<dbReference type="Gene3D" id="1.20.1250.20">
    <property type="entry name" value="MFS general substrate transporter like domains"/>
    <property type="match status" value="2"/>
</dbReference>
<gene>
    <name evidence="8" type="ORF">QO001_006058</name>
</gene>
<dbReference type="PANTHER" id="PTHR43791">
    <property type="entry name" value="PERMEASE-RELATED"/>
    <property type="match status" value="1"/>
</dbReference>
<dbReference type="GO" id="GO:0016020">
    <property type="term" value="C:membrane"/>
    <property type="evidence" value="ECO:0007669"/>
    <property type="project" value="UniProtKB-SubCell"/>
</dbReference>
<feature type="transmembrane region" description="Helical" evidence="6">
    <location>
        <begin position="129"/>
        <end position="152"/>
    </location>
</feature>
<dbReference type="InterPro" id="IPR020846">
    <property type="entry name" value="MFS_dom"/>
</dbReference>
<name>A0AAJ1U0I5_9HYPH</name>
<keyword evidence="2" id="KW-0813">Transport</keyword>
<evidence type="ECO:0000256" key="4">
    <source>
        <dbReference type="ARBA" id="ARBA00022989"/>
    </source>
</evidence>
<dbReference type="PANTHER" id="PTHR43791:SF36">
    <property type="entry name" value="TRANSPORTER, PUTATIVE (AFU_ORTHOLOGUE AFUA_6G08340)-RELATED"/>
    <property type="match status" value="1"/>
</dbReference>
<keyword evidence="4 6" id="KW-1133">Transmembrane helix</keyword>
<sequence length="464" mass="49987">MDVTPGGDLPVLGRPPAESFATDDVDSAALYRKLQWRLLPFLFACYVAAYLDRVNIGYAQLHMRAELGFNDAVYGLAAGLFFVSYFLCEVPSNFVLQRVGARRTLARILILWGLASSATMFITGPHSFYALRLILGAFEAGLAPGVMYYLTLWYPNRRRAEMTAIFLSGSMLAGVIGAPVSGLILEGMQGVLGLRGWQWMFLLEGMPAVLLGLVALRILVDKPQDAPWLTSSEKTFLLAEIDRDANLAAGGHAFGAAFRDLRIYVLALAYFTLVCGLYAITFWMPVMMQAAGVQGAAAIGLWSVIPYAVGGIGMVWLSRRSDRRQERRWHYAVCVGVGACALIGASLVGANLPVVLALLSVATATLFGAMPIFYGIPMAYLPERSAAGGLALINCLGLTGGFVSPFLLGWIRNATGSLTPGLWFMTGLMLTGIVVLLLATRRPFTRLTPHPATSGLAFGPEAGR</sequence>
<feature type="transmembrane region" description="Helical" evidence="6">
    <location>
        <begin position="354"/>
        <end position="374"/>
    </location>
</feature>
<dbReference type="EMBL" id="JAUSWL010000021">
    <property type="protein sequence ID" value="MDQ0547103.1"/>
    <property type="molecule type" value="Genomic_DNA"/>
</dbReference>
<dbReference type="GO" id="GO:0022857">
    <property type="term" value="F:transmembrane transporter activity"/>
    <property type="evidence" value="ECO:0007669"/>
    <property type="project" value="InterPro"/>
</dbReference>
<organism evidence="8 9">
    <name type="scientific">Methylobacterium brachiatum</name>
    <dbReference type="NCBI Taxonomy" id="269660"/>
    <lineage>
        <taxon>Bacteria</taxon>
        <taxon>Pseudomonadati</taxon>
        <taxon>Pseudomonadota</taxon>
        <taxon>Alphaproteobacteria</taxon>
        <taxon>Hyphomicrobiales</taxon>
        <taxon>Methylobacteriaceae</taxon>
        <taxon>Methylobacterium</taxon>
    </lineage>
</organism>
<dbReference type="Pfam" id="PF07690">
    <property type="entry name" value="MFS_1"/>
    <property type="match status" value="1"/>
</dbReference>
<dbReference type="FunFam" id="1.20.1250.20:FF:000018">
    <property type="entry name" value="MFS transporter permease"/>
    <property type="match status" value="1"/>
</dbReference>
<evidence type="ECO:0000256" key="3">
    <source>
        <dbReference type="ARBA" id="ARBA00022692"/>
    </source>
</evidence>
<feature type="transmembrane region" description="Helical" evidence="6">
    <location>
        <begin position="386"/>
        <end position="408"/>
    </location>
</feature>
<protein>
    <submittedName>
        <fullName evidence="8">Sugar phosphate permease</fullName>
    </submittedName>
</protein>
<dbReference type="CDD" id="cd17319">
    <property type="entry name" value="MFS_ExuT_GudP_like"/>
    <property type="match status" value="1"/>
</dbReference>
<feature type="transmembrane region" description="Helical" evidence="6">
    <location>
        <begin position="72"/>
        <end position="92"/>
    </location>
</feature>
<evidence type="ECO:0000256" key="2">
    <source>
        <dbReference type="ARBA" id="ARBA00022448"/>
    </source>
</evidence>
<comment type="caution">
    <text evidence="8">The sequence shown here is derived from an EMBL/GenBank/DDBJ whole genome shotgun (WGS) entry which is preliminary data.</text>
</comment>
<reference evidence="8" key="1">
    <citation type="submission" date="2023-07" db="EMBL/GenBank/DDBJ databases">
        <title>Genomic Encyclopedia of Type Strains, Phase IV (KMG-IV): sequencing the most valuable type-strain genomes for metagenomic binning, comparative biology and taxonomic classification.</title>
        <authorList>
            <person name="Goeker M."/>
        </authorList>
    </citation>
    <scope>NUCLEOTIDE SEQUENCE</scope>
    <source>
        <strain evidence="8">DSM 19569</strain>
    </source>
</reference>
<dbReference type="SUPFAM" id="SSF103473">
    <property type="entry name" value="MFS general substrate transporter"/>
    <property type="match status" value="1"/>
</dbReference>
<dbReference type="InterPro" id="IPR036259">
    <property type="entry name" value="MFS_trans_sf"/>
</dbReference>
<proteinExistence type="predicted"/>
<feature type="domain" description="Major facilitator superfamily (MFS) profile" evidence="7">
    <location>
        <begin position="38"/>
        <end position="444"/>
    </location>
</feature>
<dbReference type="Proteomes" id="UP001223420">
    <property type="component" value="Unassembled WGS sequence"/>
</dbReference>
<evidence type="ECO:0000256" key="1">
    <source>
        <dbReference type="ARBA" id="ARBA00004141"/>
    </source>
</evidence>
<evidence type="ECO:0000256" key="6">
    <source>
        <dbReference type="SAM" id="Phobius"/>
    </source>
</evidence>
<evidence type="ECO:0000259" key="7">
    <source>
        <dbReference type="PROSITE" id="PS50850"/>
    </source>
</evidence>
<feature type="transmembrane region" description="Helical" evidence="6">
    <location>
        <begin position="296"/>
        <end position="317"/>
    </location>
</feature>
<feature type="transmembrane region" description="Helical" evidence="6">
    <location>
        <begin position="164"/>
        <end position="185"/>
    </location>
</feature>
<keyword evidence="3 6" id="KW-0812">Transmembrane</keyword>
<evidence type="ECO:0000313" key="8">
    <source>
        <dbReference type="EMBL" id="MDQ0547103.1"/>
    </source>
</evidence>
<dbReference type="AlphaFoldDB" id="A0AAJ1U0I5"/>